<dbReference type="Gene3D" id="3.60.15.10">
    <property type="entry name" value="Ribonuclease Z/Hydroxyacylglutathione hydrolase-like"/>
    <property type="match status" value="1"/>
</dbReference>
<dbReference type="SUPFAM" id="SSF56281">
    <property type="entry name" value="Metallo-hydrolase/oxidoreductase"/>
    <property type="match status" value="1"/>
</dbReference>
<reference evidence="7 8" key="1">
    <citation type="submission" date="2020-08" db="EMBL/GenBank/DDBJ databases">
        <title>Functional genomics of gut bacteria from endangered species of beetles.</title>
        <authorList>
            <person name="Carlos-Shanley C."/>
        </authorList>
    </citation>
    <scope>NUCLEOTIDE SEQUENCE [LARGE SCALE GENOMIC DNA]</scope>
    <source>
        <strain evidence="7 8">S00124</strain>
    </source>
</reference>
<keyword evidence="4" id="KW-0862">Zinc</keyword>
<accession>A0ABR6RBS1</accession>
<keyword evidence="8" id="KW-1185">Reference proteome</keyword>
<evidence type="ECO:0000256" key="2">
    <source>
        <dbReference type="ARBA" id="ARBA00022723"/>
    </source>
</evidence>
<dbReference type="InterPro" id="IPR036866">
    <property type="entry name" value="RibonucZ/Hydroxyglut_hydro"/>
</dbReference>
<keyword evidence="2" id="KW-0479">Metal-binding</keyword>
<name>A0ABR6RBS1_9BURK</name>
<dbReference type="PANTHER" id="PTHR42978:SF6">
    <property type="entry name" value="QUORUM-QUENCHING LACTONASE YTNP-RELATED"/>
    <property type="match status" value="1"/>
</dbReference>
<dbReference type="InterPro" id="IPR051013">
    <property type="entry name" value="MBL_superfamily_lactonases"/>
</dbReference>
<keyword evidence="5" id="KW-0732">Signal</keyword>
<dbReference type="InterPro" id="IPR001279">
    <property type="entry name" value="Metallo-B-lactamas"/>
</dbReference>
<dbReference type="CDD" id="cd07720">
    <property type="entry name" value="OPHC2-like_MBL-fold"/>
    <property type="match status" value="1"/>
</dbReference>
<evidence type="ECO:0000256" key="3">
    <source>
        <dbReference type="ARBA" id="ARBA00022801"/>
    </source>
</evidence>
<evidence type="ECO:0000256" key="5">
    <source>
        <dbReference type="SAM" id="SignalP"/>
    </source>
</evidence>
<comment type="similarity">
    <text evidence="1">Belongs to the metallo-beta-lactamase superfamily.</text>
</comment>
<dbReference type="RefSeq" id="WP_184705190.1">
    <property type="nucleotide sequence ID" value="NZ_JACHKZ010000002.1"/>
</dbReference>
<organism evidence="7 8">
    <name type="scientific">Comamonas odontotermitis</name>
    <dbReference type="NCBI Taxonomy" id="379895"/>
    <lineage>
        <taxon>Bacteria</taxon>
        <taxon>Pseudomonadati</taxon>
        <taxon>Pseudomonadota</taxon>
        <taxon>Betaproteobacteria</taxon>
        <taxon>Burkholderiales</taxon>
        <taxon>Comamonadaceae</taxon>
        <taxon>Comamonas</taxon>
    </lineage>
</organism>
<feature type="chain" id="PRO_5046735825" evidence="5">
    <location>
        <begin position="30"/>
        <end position="337"/>
    </location>
</feature>
<feature type="signal peptide" evidence="5">
    <location>
        <begin position="1"/>
        <end position="29"/>
    </location>
</feature>
<gene>
    <name evidence="7" type="ORF">HNP33_000644</name>
</gene>
<evidence type="ECO:0000313" key="7">
    <source>
        <dbReference type="EMBL" id="MBB6576596.1"/>
    </source>
</evidence>
<evidence type="ECO:0000259" key="6">
    <source>
        <dbReference type="SMART" id="SM00849"/>
    </source>
</evidence>
<evidence type="ECO:0000256" key="4">
    <source>
        <dbReference type="ARBA" id="ARBA00022833"/>
    </source>
</evidence>
<comment type="caution">
    <text evidence="7">The sequence shown here is derived from an EMBL/GenBank/DDBJ whole genome shotgun (WGS) entry which is preliminary data.</text>
</comment>
<protein>
    <submittedName>
        <fullName evidence="7">Glyoxylase-like metal-dependent hydrolase (Beta-lactamase superfamily II)</fullName>
    </submittedName>
</protein>
<dbReference type="PANTHER" id="PTHR42978">
    <property type="entry name" value="QUORUM-QUENCHING LACTONASE YTNP-RELATED-RELATED"/>
    <property type="match status" value="1"/>
</dbReference>
<evidence type="ECO:0000313" key="8">
    <source>
        <dbReference type="Proteomes" id="UP000562492"/>
    </source>
</evidence>
<dbReference type="Proteomes" id="UP000562492">
    <property type="component" value="Unassembled WGS sequence"/>
</dbReference>
<proteinExistence type="inferred from homology"/>
<sequence length="337" mass="36726">MPNPSLISRSMRSAALWAALAGSSVCAWAQAASPLAQAPGYYVQNIGQMQVLALFDGVVSLPQQQLKQIAPARANRLLQQHYVPQTPEGLQTAVNAYLVQRGTQTLLVDTGTAQCFGPQLGQVLTHLKAAGVSPAAVQDVLLTHAHPDHLCGLLDADGQMAYPNARVWIQQEELAYWQDPAVEAKATDFFKPLFGMAHRALAPYQQAGRIHPFGSSDALPDGVRYLPAAGHTIGHSAFLVDGNANGEADPRLQLLLWGDVMHYHAVQFADPKATYEPDQNYAQSVRTRRQLLEQAASHHWWLAGAHLPFPGMGHVGREGKAYRWVPAEYTPIKNSAR</sequence>
<feature type="domain" description="Metallo-beta-lactamase" evidence="6">
    <location>
        <begin position="93"/>
        <end position="298"/>
    </location>
</feature>
<dbReference type="EMBL" id="JACHKZ010000002">
    <property type="protein sequence ID" value="MBB6576596.1"/>
    <property type="molecule type" value="Genomic_DNA"/>
</dbReference>
<keyword evidence="3" id="KW-0378">Hydrolase</keyword>
<dbReference type="Pfam" id="PF00753">
    <property type="entry name" value="Lactamase_B"/>
    <property type="match status" value="1"/>
</dbReference>
<evidence type="ECO:0000256" key="1">
    <source>
        <dbReference type="ARBA" id="ARBA00007749"/>
    </source>
</evidence>
<dbReference type="SMART" id="SM00849">
    <property type="entry name" value="Lactamase_B"/>
    <property type="match status" value="1"/>
</dbReference>